<dbReference type="Pfam" id="PF22893">
    <property type="entry name" value="ULD_2"/>
    <property type="match status" value="1"/>
</dbReference>
<proteinExistence type="predicted"/>
<feature type="domain" description="Azaphilone pigments biosynthesis cluster protein L N-terminal" evidence="1">
    <location>
        <begin position="24"/>
        <end position="145"/>
    </location>
</feature>
<gene>
    <name evidence="3" type="ORF">OEA41_001075</name>
</gene>
<protein>
    <recommendedName>
        <fullName evidence="5">Fungal N-terminal domain-containing protein</fullName>
    </recommendedName>
</protein>
<evidence type="ECO:0000313" key="3">
    <source>
        <dbReference type="EMBL" id="KAK3178937.1"/>
    </source>
</evidence>
<feature type="domain" description="Ubiquitin-like" evidence="2">
    <location>
        <begin position="216"/>
        <end position="302"/>
    </location>
</feature>
<dbReference type="PANTHER" id="PTHR38886:SF1">
    <property type="entry name" value="NACHT-NTPASE AND P-LOOP NTPASES N-TERMINAL DOMAIN-CONTAINING PROTEIN"/>
    <property type="match status" value="1"/>
</dbReference>
<organism evidence="3 4">
    <name type="scientific">Lepraria neglecta</name>
    <dbReference type="NCBI Taxonomy" id="209136"/>
    <lineage>
        <taxon>Eukaryota</taxon>
        <taxon>Fungi</taxon>
        <taxon>Dikarya</taxon>
        <taxon>Ascomycota</taxon>
        <taxon>Pezizomycotina</taxon>
        <taxon>Lecanoromycetes</taxon>
        <taxon>OSLEUM clade</taxon>
        <taxon>Lecanoromycetidae</taxon>
        <taxon>Lecanorales</taxon>
        <taxon>Lecanorineae</taxon>
        <taxon>Stereocaulaceae</taxon>
        <taxon>Lepraria</taxon>
    </lineage>
</organism>
<evidence type="ECO:0000313" key="4">
    <source>
        <dbReference type="Proteomes" id="UP001276659"/>
    </source>
</evidence>
<evidence type="ECO:0008006" key="5">
    <source>
        <dbReference type="Google" id="ProtNLM"/>
    </source>
</evidence>
<accession>A0AAD9ZJF1</accession>
<name>A0AAD9ZJF1_9LECA</name>
<dbReference type="InterPro" id="IPR054464">
    <property type="entry name" value="ULD_fung"/>
</dbReference>
<evidence type="ECO:0000259" key="2">
    <source>
        <dbReference type="Pfam" id="PF22893"/>
    </source>
</evidence>
<evidence type="ECO:0000259" key="1">
    <source>
        <dbReference type="Pfam" id="PF17111"/>
    </source>
</evidence>
<dbReference type="Proteomes" id="UP001276659">
    <property type="component" value="Unassembled WGS sequence"/>
</dbReference>
<dbReference type="AlphaFoldDB" id="A0AAD9ZJF1"/>
<comment type="caution">
    <text evidence="3">The sequence shown here is derived from an EMBL/GenBank/DDBJ whole genome shotgun (WGS) entry which is preliminary data.</text>
</comment>
<keyword evidence="4" id="KW-1185">Reference proteome</keyword>
<dbReference type="Pfam" id="PF17111">
    <property type="entry name" value="PigL_N"/>
    <property type="match status" value="1"/>
</dbReference>
<dbReference type="EMBL" id="JASNWA010000003">
    <property type="protein sequence ID" value="KAK3178937.1"/>
    <property type="molecule type" value="Genomic_DNA"/>
</dbReference>
<sequence length="558" mass="63307">MATGFGFSAGDLFLGLKLIKDSIEAVNDSKGATADYQALVTEITTLQDGLEAIEELQADDAFSSKQLSALERAARACQESIQDFLASISKYQPHLNAKATGFQSNFRKIKWTLCRKDDVSRFRVQLGRHASSITMLLVTFQAKRTMDSQTTRSDLAVKVREIDDSCITEMLKGLTVEQRQFFMIVIEQNKQLLHSIEDLRTMLQTQNAVPPQVLLQQPVILLDPFGKIAPFHLDFIDSSECLMAVLKARFRNAGVTPAGVSKLENGDFLIQDTQRSRPIDLAKNWTSVFRPGQNVDMSMIFHRFACPPSTCPVCLEINEGDDEQIHCQACGLCYQHVEAISKRSEDWLRHLPSSRNSEVSIAGEEIPYMLRQPGKEPEVRVFRPIKEAEDGFFHGYRRVQVVSQSLDLLDGRYPALQLIGDFCRFAELLKGVPDDTSAYIPDIRSLHTRAVRHILKQRSSFPDFASFSQIEQVRRLLSKESLDLRKSIDKLVENLYNNSDTKVLIKYIKETYRSEHGTDYYTGMLTRMVSLSDFTKSDTPRVRSAERMPWLLLNSRGK</sequence>
<dbReference type="PANTHER" id="PTHR38886">
    <property type="entry name" value="SESA DOMAIN-CONTAINING PROTEIN"/>
    <property type="match status" value="1"/>
</dbReference>
<dbReference type="InterPro" id="IPR031348">
    <property type="entry name" value="PigL_N"/>
</dbReference>
<reference evidence="3" key="1">
    <citation type="submission" date="2022-11" db="EMBL/GenBank/DDBJ databases">
        <title>Chromosomal genome sequence assembly and mating type (MAT) locus characterization of the leprose asexual lichenized fungus Lepraria neglecta (Nyl.) Erichsen.</title>
        <authorList>
            <person name="Allen J.L."/>
            <person name="Pfeffer B."/>
        </authorList>
    </citation>
    <scope>NUCLEOTIDE SEQUENCE</scope>
    <source>
        <strain evidence="3">Allen 5258</strain>
    </source>
</reference>